<organism evidence="1 2">
    <name type="scientific">Streptomyces actinomycinicus</name>
    <dbReference type="NCBI Taxonomy" id="1695166"/>
    <lineage>
        <taxon>Bacteria</taxon>
        <taxon>Bacillati</taxon>
        <taxon>Actinomycetota</taxon>
        <taxon>Actinomycetes</taxon>
        <taxon>Kitasatosporales</taxon>
        <taxon>Streptomycetaceae</taxon>
        <taxon>Streptomyces</taxon>
    </lineage>
</organism>
<sequence length="47" mass="5122">MTHTDPPAVANEAQAWFDGYVETFIELAAKEAPIPRRSSTTSPCRSA</sequence>
<dbReference type="RefSeq" id="WP_201842976.1">
    <property type="nucleotide sequence ID" value="NZ_JAERRK010000023.1"/>
</dbReference>
<proteinExistence type="predicted"/>
<protein>
    <submittedName>
        <fullName evidence="1">Uncharacterized protein</fullName>
    </submittedName>
</protein>
<evidence type="ECO:0000313" key="1">
    <source>
        <dbReference type="EMBL" id="MBL1086490.1"/>
    </source>
</evidence>
<accession>A0A937EQE3</accession>
<dbReference type="Proteomes" id="UP000661858">
    <property type="component" value="Unassembled WGS sequence"/>
</dbReference>
<gene>
    <name evidence="1" type="ORF">JK359_31770</name>
</gene>
<evidence type="ECO:0000313" key="2">
    <source>
        <dbReference type="Proteomes" id="UP000661858"/>
    </source>
</evidence>
<name>A0A937EQE3_9ACTN</name>
<dbReference type="EMBL" id="JAERRK010000023">
    <property type="protein sequence ID" value="MBL1086490.1"/>
    <property type="molecule type" value="Genomic_DNA"/>
</dbReference>
<comment type="caution">
    <text evidence="1">The sequence shown here is derived from an EMBL/GenBank/DDBJ whole genome shotgun (WGS) entry which is preliminary data.</text>
</comment>
<keyword evidence="2" id="KW-1185">Reference proteome</keyword>
<dbReference type="AlphaFoldDB" id="A0A937EQE3"/>
<reference evidence="1" key="1">
    <citation type="submission" date="2021-01" db="EMBL/GenBank/DDBJ databases">
        <title>WGS of actinomycetes isolated from Thailand.</title>
        <authorList>
            <person name="Thawai C."/>
        </authorList>
    </citation>
    <scope>NUCLEOTIDE SEQUENCE</scope>
    <source>
        <strain evidence="1">RCU-197</strain>
    </source>
</reference>